<dbReference type="Proteomes" id="UP000217465">
    <property type="component" value="Unassembled WGS sequence"/>
</dbReference>
<dbReference type="Pfam" id="PF00106">
    <property type="entry name" value="adh_short"/>
    <property type="match status" value="1"/>
</dbReference>
<dbReference type="Gene3D" id="3.40.50.720">
    <property type="entry name" value="NAD(P)-binding Rossmann-like Domain"/>
    <property type="match status" value="1"/>
</dbReference>
<sequence length="254" mass="28329">MAGRKIVITGASGGLAEAIIKQLPTDDFLILLGRDKAKLEKMYQNRSNKMCYALNISHHQEIETIVESITQEFGQIDVLINNAGYGAFKFYDQFNSQEVEDMFKVNTFASMHFARLFGQKMAARGKGHIINVISIAGLVSTSKSSVYSATKFAMIGFTDALRLELADRGVHVTSINPGPIRTKFFEVADPDGNYLKSVDQIALEADHVANKVVTCIGTNKREINLPLLLAFTAKWYALFPRFSDFLARKVFNFK</sequence>
<dbReference type="EMBL" id="NSGR01000008">
    <property type="protein sequence ID" value="PCH12591.1"/>
    <property type="molecule type" value="Genomic_DNA"/>
</dbReference>
<dbReference type="InterPro" id="IPR036291">
    <property type="entry name" value="NAD(P)-bd_dom_sf"/>
</dbReference>
<proteinExistence type="inferred from homology"/>
<dbReference type="PANTHER" id="PTHR44196:SF1">
    <property type="entry name" value="DEHYDROGENASE_REDUCTASE SDR FAMILY MEMBER 7B"/>
    <property type="match status" value="1"/>
</dbReference>
<accession>A0A2I8AM21</accession>
<dbReference type="RefSeq" id="WP_003108254.1">
    <property type="nucleotide sequence ID" value="NZ_CP025420.1"/>
</dbReference>
<dbReference type="EMBL" id="JARQAG010000009">
    <property type="protein sequence ID" value="MDT2731957.1"/>
    <property type="molecule type" value="Genomic_DNA"/>
</dbReference>
<protein>
    <submittedName>
        <fullName evidence="5">Putative oxidoreductase</fullName>
    </submittedName>
    <submittedName>
        <fullName evidence="4">SDR family oxidoreductase</fullName>
    </submittedName>
</protein>
<dbReference type="GO" id="GO:0016491">
    <property type="term" value="F:oxidoreductase activity"/>
    <property type="evidence" value="ECO:0007669"/>
    <property type="project" value="UniProtKB-KW"/>
</dbReference>
<dbReference type="PROSITE" id="PS00061">
    <property type="entry name" value="ADH_SHORT"/>
    <property type="match status" value="1"/>
</dbReference>
<evidence type="ECO:0000313" key="5">
    <source>
        <dbReference type="EMBL" id="PCH12591.1"/>
    </source>
</evidence>
<reference evidence="5 6" key="1">
    <citation type="submission" date="2016-06" db="EMBL/GenBank/DDBJ databases">
        <authorList>
            <person name="Haines A.N."/>
            <person name="Council K.R."/>
        </authorList>
    </citation>
    <scope>NUCLEOTIDE SEQUENCE [LARGE SCALE GENOMIC DNA]</scope>
    <source>
        <strain evidence="5 6">SP158-29</strain>
    </source>
</reference>
<evidence type="ECO:0000256" key="3">
    <source>
        <dbReference type="RuleBase" id="RU000363"/>
    </source>
</evidence>
<dbReference type="Proteomes" id="UP001180515">
    <property type="component" value="Unassembled WGS sequence"/>
</dbReference>
<evidence type="ECO:0000313" key="6">
    <source>
        <dbReference type="Proteomes" id="UP000217465"/>
    </source>
</evidence>
<dbReference type="PRINTS" id="PR00081">
    <property type="entry name" value="GDHRDH"/>
</dbReference>
<dbReference type="GO" id="GO:0016020">
    <property type="term" value="C:membrane"/>
    <property type="evidence" value="ECO:0007669"/>
    <property type="project" value="TreeGrafter"/>
</dbReference>
<comment type="similarity">
    <text evidence="1 3">Belongs to the short-chain dehydrogenases/reductases (SDR) family.</text>
</comment>
<dbReference type="AlphaFoldDB" id="A0A2I8AM21"/>
<comment type="caution">
    <text evidence="5">The sequence shown here is derived from an EMBL/GenBank/DDBJ whole genome shotgun (WGS) entry which is preliminary data.</text>
</comment>
<evidence type="ECO:0000256" key="1">
    <source>
        <dbReference type="ARBA" id="ARBA00006484"/>
    </source>
</evidence>
<organism evidence="5 6">
    <name type="scientific">Streptococcus parauberis</name>
    <dbReference type="NCBI Taxonomy" id="1348"/>
    <lineage>
        <taxon>Bacteria</taxon>
        <taxon>Bacillati</taxon>
        <taxon>Bacillota</taxon>
        <taxon>Bacilli</taxon>
        <taxon>Lactobacillales</taxon>
        <taxon>Streptococcaceae</taxon>
        <taxon>Streptococcus</taxon>
    </lineage>
</organism>
<gene>
    <name evidence="5" type="ORF">A9Y57_01310</name>
    <name evidence="4" type="ORF">P7G31_06825</name>
</gene>
<dbReference type="SUPFAM" id="SSF51735">
    <property type="entry name" value="NAD(P)-binding Rossmann-fold domains"/>
    <property type="match status" value="1"/>
</dbReference>
<dbReference type="PANTHER" id="PTHR44196">
    <property type="entry name" value="DEHYDROGENASE/REDUCTASE SDR FAMILY MEMBER 7B"/>
    <property type="match status" value="1"/>
</dbReference>
<name>A0A2I8AM21_9STRE</name>
<dbReference type="InterPro" id="IPR020904">
    <property type="entry name" value="Sc_DH/Rdtase_CS"/>
</dbReference>
<dbReference type="PRINTS" id="PR00080">
    <property type="entry name" value="SDRFAMILY"/>
</dbReference>
<evidence type="ECO:0000313" key="4">
    <source>
        <dbReference type="EMBL" id="MDT2731957.1"/>
    </source>
</evidence>
<keyword evidence="2" id="KW-0560">Oxidoreductase</keyword>
<dbReference type="InterPro" id="IPR002347">
    <property type="entry name" value="SDR_fam"/>
</dbReference>
<reference evidence="4" key="2">
    <citation type="submission" date="2023-03" db="EMBL/GenBank/DDBJ databases">
        <authorList>
            <person name="Shen W."/>
            <person name="Cai J."/>
        </authorList>
    </citation>
    <scope>NUCLEOTIDE SEQUENCE</scope>
    <source>
        <strain evidence="4">P82-2</strain>
    </source>
</reference>
<evidence type="ECO:0000256" key="2">
    <source>
        <dbReference type="ARBA" id="ARBA00023002"/>
    </source>
</evidence>